<dbReference type="Proteomes" id="UP000221961">
    <property type="component" value="Chromosome"/>
</dbReference>
<proteinExistence type="predicted"/>
<accession>A0A291RP49</accession>
<gene>
    <name evidence="1" type="ORF">CRH09_25660</name>
</gene>
<organism evidence="1 2">
    <name type="scientific">Nocardia terpenica</name>
    <dbReference type="NCBI Taxonomy" id="455432"/>
    <lineage>
        <taxon>Bacteria</taxon>
        <taxon>Bacillati</taxon>
        <taxon>Actinomycetota</taxon>
        <taxon>Actinomycetes</taxon>
        <taxon>Mycobacteriales</taxon>
        <taxon>Nocardiaceae</taxon>
        <taxon>Nocardia</taxon>
    </lineage>
</organism>
<dbReference type="AlphaFoldDB" id="A0A291RP49"/>
<sequence length="185" mass="20663">MGGMSDDDQMMMDLGVRVEADEKRVRQQRAWAEWVAPQRIESQIAKFLTETLPIDQQEISAHPWWEPPLLYRICDQAYEVFPDTDTLISSEKHNAADQLVCFLGELFVRRAGAGWVNIPDNGPILYDQIGPSLHFGFTADLLNVVHLAVAVADHGLFNVVTGELSDYAQEWADAGKPPAPLTSTQ</sequence>
<evidence type="ECO:0000313" key="1">
    <source>
        <dbReference type="EMBL" id="ATL69058.1"/>
    </source>
</evidence>
<name>A0A291RP49_9NOCA</name>
<protein>
    <submittedName>
        <fullName evidence="1">Uncharacterized protein</fullName>
    </submittedName>
</protein>
<reference evidence="1 2" key="1">
    <citation type="submission" date="2017-10" db="EMBL/GenBank/DDBJ databases">
        <title>Comparative genomics between pathogenic Norcardia.</title>
        <authorList>
            <person name="Zeng L."/>
        </authorList>
    </citation>
    <scope>NUCLEOTIDE SEQUENCE [LARGE SCALE GENOMIC DNA]</scope>
    <source>
        <strain evidence="1 2">NC_YFY_NT001</strain>
    </source>
</reference>
<dbReference type="EMBL" id="CP023778">
    <property type="protein sequence ID" value="ATL69058.1"/>
    <property type="molecule type" value="Genomic_DNA"/>
</dbReference>
<evidence type="ECO:0000313" key="2">
    <source>
        <dbReference type="Proteomes" id="UP000221961"/>
    </source>
</evidence>
<dbReference type="KEGG" id="ntp:CRH09_25660"/>